<keyword evidence="3" id="KW-1185">Reference proteome</keyword>
<feature type="domain" description="AMP-dependent synthetase/ligase" evidence="1">
    <location>
        <begin position="138"/>
        <end position="282"/>
    </location>
</feature>
<evidence type="ECO:0000313" key="2">
    <source>
        <dbReference type="EMBL" id="RPE66766.1"/>
    </source>
</evidence>
<dbReference type="PANTHER" id="PTHR43845:SF1">
    <property type="entry name" value="BLR5969 PROTEIN"/>
    <property type="match status" value="1"/>
</dbReference>
<dbReference type="EMBL" id="RKQL01000004">
    <property type="protein sequence ID" value="RPE66766.1"/>
    <property type="molecule type" value="Genomic_DNA"/>
</dbReference>
<dbReference type="InterPro" id="IPR042099">
    <property type="entry name" value="ANL_N_sf"/>
</dbReference>
<reference evidence="2 3" key="1">
    <citation type="submission" date="2018-11" db="EMBL/GenBank/DDBJ databases">
        <title>Genomic Encyclopedia of Type Strains, Phase IV (KMG-IV): sequencing the most valuable type-strain genomes for metagenomic binning, comparative biology and taxonomic classification.</title>
        <authorList>
            <person name="Goeker M."/>
        </authorList>
    </citation>
    <scope>NUCLEOTIDE SEQUENCE [LARGE SCALE GENOMIC DNA]</scope>
    <source>
        <strain evidence="2 3">DSM 101684</strain>
    </source>
</reference>
<dbReference type="Proteomes" id="UP000272193">
    <property type="component" value="Unassembled WGS sequence"/>
</dbReference>
<proteinExistence type="predicted"/>
<dbReference type="Pfam" id="PF00501">
    <property type="entry name" value="AMP-binding"/>
    <property type="match status" value="1"/>
</dbReference>
<name>A0A3N4U7N0_9BURK</name>
<comment type="caution">
    <text evidence="2">The sequence shown here is derived from an EMBL/GenBank/DDBJ whole genome shotgun (WGS) entry which is preliminary data.</text>
</comment>
<organism evidence="2 3">
    <name type="scientific">Tibeticola sediminis</name>
    <dbReference type="NCBI Taxonomy" id="1917811"/>
    <lineage>
        <taxon>Bacteria</taxon>
        <taxon>Pseudomonadati</taxon>
        <taxon>Pseudomonadota</taxon>
        <taxon>Betaproteobacteria</taxon>
        <taxon>Burkholderiales</taxon>
        <taxon>Comamonadaceae</taxon>
        <taxon>Tibeticola</taxon>
    </lineage>
</organism>
<evidence type="ECO:0000259" key="1">
    <source>
        <dbReference type="Pfam" id="PF00501"/>
    </source>
</evidence>
<accession>A0A3N4U7N0</accession>
<dbReference type="InterPro" id="IPR045851">
    <property type="entry name" value="AMP-bd_C_sf"/>
</dbReference>
<dbReference type="GO" id="GO:0016874">
    <property type="term" value="F:ligase activity"/>
    <property type="evidence" value="ECO:0007669"/>
    <property type="project" value="UniProtKB-KW"/>
</dbReference>
<protein>
    <submittedName>
        <fullName evidence="2">Phenylacetate-CoA ligase</fullName>
    </submittedName>
</protein>
<keyword evidence="2" id="KW-0436">Ligase</keyword>
<sequence>MSEFYDALECRDPAAREATLLAALPAQIAHAQQRAGAFAAALRGVDPEAIRSREALAKLPVVRKHELLEAQAAAREAGGDVFGGFATIGFGPAMPRVFASPGPIYEPEGRGADYWRMARAIFAAGFRRGELIHNSFSYHFVPAGSMMETGAHALGCTVFPGGTGQTEQQVQAMAQLKPAGYIGTPSFLRIILEKAAELGVALPSVKKAMFGGEAFPPSLRDWFAERGVTGYQCYATADLGLIAYETAAREGLVVDEGVIVEIVRPGTGDPVPEGEVGEVVVTTLNPDYPLIRFGTGDLSAVLPGTCPTGRTNLRIRGWMGRADQTTKVRGMFVHPSQVAEIARRFPEILRARLVVRGEMANDTMTLQVETACSGPDSLVPRVAEAIRDVTKLRGEVEVLAPGSLPNDGKVIEDARSYR</sequence>
<dbReference type="SUPFAM" id="SSF56801">
    <property type="entry name" value="Acetyl-CoA synthetase-like"/>
    <property type="match status" value="1"/>
</dbReference>
<dbReference type="Gene3D" id="3.40.50.12780">
    <property type="entry name" value="N-terminal domain of ligase-like"/>
    <property type="match status" value="1"/>
</dbReference>
<dbReference type="InterPro" id="IPR000873">
    <property type="entry name" value="AMP-dep_synth/lig_dom"/>
</dbReference>
<dbReference type="AlphaFoldDB" id="A0A3N4U7N0"/>
<dbReference type="Gene3D" id="3.30.300.30">
    <property type="match status" value="1"/>
</dbReference>
<dbReference type="RefSeq" id="WP_124222896.1">
    <property type="nucleotide sequence ID" value="NZ_RKQL01000004.1"/>
</dbReference>
<dbReference type="OrthoDB" id="56632at2"/>
<evidence type="ECO:0000313" key="3">
    <source>
        <dbReference type="Proteomes" id="UP000272193"/>
    </source>
</evidence>
<dbReference type="PANTHER" id="PTHR43845">
    <property type="entry name" value="BLR5969 PROTEIN"/>
    <property type="match status" value="1"/>
</dbReference>
<gene>
    <name evidence="2" type="ORF">EDC62_1840</name>
</gene>